<dbReference type="PANTHER" id="PTHR47382">
    <property type="entry name" value="U-BOX DOMAIN-CONTAINING PROTEIN 52-LIKE"/>
    <property type="match status" value="1"/>
</dbReference>
<feature type="region of interest" description="Disordered" evidence="1">
    <location>
        <begin position="387"/>
        <end position="412"/>
    </location>
</feature>
<gene>
    <name evidence="2" type="ORF">HID58_006978</name>
</gene>
<organism evidence="2 3">
    <name type="scientific">Brassica napus</name>
    <name type="common">Rape</name>
    <dbReference type="NCBI Taxonomy" id="3708"/>
    <lineage>
        <taxon>Eukaryota</taxon>
        <taxon>Viridiplantae</taxon>
        <taxon>Streptophyta</taxon>
        <taxon>Embryophyta</taxon>
        <taxon>Tracheophyta</taxon>
        <taxon>Spermatophyta</taxon>
        <taxon>Magnoliopsida</taxon>
        <taxon>eudicotyledons</taxon>
        <taxon>Gunneridae</taxon>
        <taxon>Pentapetalae</taxon>
        <taxon>rosids</taxon>
        <taxon>malvids</taxon>
        <taxon>Brassicales</taxon>
        <taxon>Brassicaceae</taxon>
        <taxon>Brassiceae</taxon>
        <taxon>Brassica</taxon>
    </lineage>
</organism>
<proteinExistence type="predicted"/>
<sequence>MNNEIEEEGEEDGRRGGLETVREIQFEGSNSGTVSMNGEDNVYVGVGKGDSSMEALRWALDNLITSSSSTLLYLIHVFPETRSIPYPLGRLTREQASQEQLETFMSQEREKRRTLLNKFIHACSASKVKVETILVESDSVAKALQDLITILHIKKLVLGIDKSSARKANSTRGNSVPEQIMRSTAAELCEVKVICQGKEIKMEETERTPSKSPKQQRLKKDQSNDPFACICFFSKPKTNIIRAFLSIQNQTCSAVFWPNGDSATFKGPLSSSTGFGISGGVAHLIKAQFTPSKNGCCLTSVAPLLNPSRCWGSFMSRPLMSATTKAAATTLIAHVTACVSPALATPHEIKVATKLGASTRIPRRRRRRRKEGRRYLGCGLTHRRFEEETQKAGSTRQEPGERRIQSQTNKTC</sequence>
<name>A0ABQ8EDT3_BRANA</name>
<dbReference type="SUPFAM" id="SSF52402">
    <property type="entry name" value="Adenine nucleotide alpha hydrolases-like"/>
    <property type="match status" value="1"/>
</dbReference>
<dbReference type="Proteomes" id="UP000824890">
    <property type="component" value="Unassembled WGS sequence"/>
</dbReference>
<dbReference type="Gene3D" id="3.40.50.620">
    <property type="entry name" value="HUPs"/>
    <property type="match status" value="1"/>
</dbReference>
<comment type="caution">
    <text evidence="2">The sequence shown here is derived from an EMBL/GenBank/DDBJ whole genome shotgun (WGS) entry which is preliminary data.</text>
</comment>
<evidence type="ECO:0000256" key="1">
    <source>
        <dbReference type="SAM" id="MobiDB-lite"/>
    </source>
</evidence>
<keyword evidence="3" id="KW-1185">Reference proteome</keyword>
<evidence type="ECO:0008006" key="4">
    <source>
        <dbReference type="Google" id="ProtNLM"/>
    </source>
</evidence>
<dbReference type="EMBL" id="JAGKQM010000002">
    <property type="protein sequence ID" value="KAH0939517.1"/>
    <property type="molecule type" value="Genomic_DNA"/>
</dbReference>
<dbReference type="PANTHER" id="PTHR47382:SF3">
    <property type="entry name" value="ADENINE NUCLEOTIDE ALPHA HYDROLASES-LIKE SUPERFAMILY PROTEIN"/>
    <property type="match status" value="1"/>
</dbReference>
<protein>
    <recommendedName>
        <fullName evidence="4">UspA domain-containing protein</fullName>
    </recommendedName>
</protein>
<evidence type="ECO:0000313" key="3">
    <source>
        <dbReference type="Proteomes" id="UP000824890"/>
    </source>
</evidence>
<dbReference type="InterPro" id="IPR014729">
    <property type="entry name" value="Rossmann-like_a/b/a_fold"/>
</dbReference>
<dbReference type="CDD" id="cd01989">
    <property type="entry name" value="USP_STK_Ubox_N"/>
    <property type="match status" value="1"/>
</dbReference>
<reference evidence="2 3" key="1">
    <citation type="submission" date="2021-05" db="EMBL/GenBank/DDBJ databases">
        <title>Genome Assembly of Synthetic Allotetraploid Brassica napus Reveals Homoeologous Exchanges between Subgenomes.</title>
        <authorList>
            <person name="Davis J.T."/>
        </authorList>
    </citation>
    <scope>NUCLEOTIDE SEQUENCE [LARGE SCALE GENOMIC DNA]</scope>
    <source>
        <strain evidence="3">cv. Da-Ae</strain>
        <tissue evidence="2">Seedling</tissue>
    </source>
</reference>
<evidence type="ECO:0000313" key="2">
    <source>
        <dbReference type="EMBL" id="KAH0939517.1"/>
    </source>
</evidence>
<accession>A0ABQ8EDT3</accession>